<feature type="transmembrane region" description="Helical" evidence="5">
    <location>
        <begin position="216"/>
        <end position="236"/>
    </location>
</feature>
<feature type="domain" description="O-antigen ligase-related" evidence="6">
    <location>
        <begin position="220"/>
        <end position="372"/>
    </location>
</feature>
<dbReference type="PANTHER" id="PTHR37422">
    <property type="entry name" value="TEICHURONIC ACID BIOSYNTHESIS PROTEIN TUAE"/>
    <property type="match status" value="1"/>
</dbReference>
<evidence type="ECO:0000256" key="2">
    <source>
        <dbReference type="ARBA" id="ARBA00022692"/>
    </source>
</evidence>
<dbReference type="EMBL" id="JAIKTS010000005">
    <property type="protein sequence ID" value="MCL7715652.1"/>
    <property type="molecule type" value="Genomic_DNA"/>
</dbReference>
<comment type="caution">
    <text evidence="7">The sequence shown here is derived from an EMBL/GenBank/DDBJ whole genome shotgun (WGS) entry which is preliminary data.</text>
</comment>
<keyword evidence="4 5" id="KW-0472">Membrane</keyword>
<evidence type="ECO:0000256" key="3">
    <source>
        <dbReference type="ARBA" id="ARBA00022989"/>
    </source>
</evidence>
<sequence>MPNLPADAPLPRAPERAGGWTPAAVLAFVALWPAPGLAETVLLAGAGLMALQRMQGRLRGAPVMAPGAPALALVGGLFLAYWLPQLLSAPAAVDPARAWRKALAGVRYLPFMWMAAAAVATDARRQATFTGLAVITGLWTLDGVLQALAGGSPLFWTMDRLKVLIDGHAVCSAAEAAAADRLSGAFGPCNLKFGQVLASLSPFLLFAVARRWGRTGWLLAALAVGGVLVLAGSRASWITYALVLLFSGWRLLGSRWMVVLLLCGALGVAALAGVSSQVRERVARTALAVNGDAGGVDAALSGRGRIWTAAVCMVRAHPVTGVGARGFREAYPACSPAEDGPGAWGAGPALHAHQIVLEILAETGLLGLLLWLAGGLAAWRAWHRADAAARARARPATLALAVTVFPLNTHLAFYSTFWGGLTLLLAALFAGALRARDPAQPPRA</sequence>
<feature type="transmembrane region" description="Helical" evidence="5">
    <location>
        <begin position="63"/>
        <end position="82"/>
    </location>
</feature>
<feature type="transmembrane region" description="Helical" evidence="5">
    <location>
        <begin position="411"/>
        <end position="433"/>
    </location>
</feature>
<evidence type="ECO:0000256" key="5">
    <source>
        <dbReference type="SAM" id="Phobius"/>
    </source>
</evidence>
<feature type="transmembrane region" description="Helical" evidence="5">
    <location>
        <begin position="132"/>
        <end position="156"/>
    </location>
</feature>
<feature type="transmembrane region" description="Helical" evidence="5">
    <location>
        <begin position="102"/>
        <end position="120"/>
    </location>
</feature>
<feature type="transmembrane region" description="Helical" evidence="5">
    <location>
        <begin position="359"/>
        <end position="382"/>
    </location>
</feature>
<dbReference type="Pfam" id="PF04932">
    <property type="entry name" value="Wzy_C"/>
    <property type="match status" value="1"/>
</dbReference>
<evidence type="ECO:0000256" key="1">
    <source>
        <dbReference type="ARBA" id="ARBA00004141"/>
    </source>
</evidence>
<keyword evidence="3 5" id="KW-1133">Transmembrane helix</keyword>
<name>A0ABT0SJZ0_9GAMM</name>
<dbReference type="GO" id="GO:0016874">
    <property type="term" value="F:ligase activity"/>
    <property type="evidence" value="ECO:0007669"/>
    <property type="project" value="UniProtKB-KW"/>
</dbReference>
<dbReference type="InterPro" id="IPR007016">
    <property type="entry name" value="O-antigen_ligase-rel_domated"/>
</dbReference>
<evidence type="ECO:0000313" key="8">
    <source>
        <dbReference type="Proteomes" id="UP001431235"/>
    </source>
</evidence>
<accession>A0ABT0SJZ0</accession>
<keyword evidence="2 5" id="KW-0812">Transmembrane</keyword>
<keyword evidence="7" id="KW-0436">Ligase</keyword>
<dbReference type="InterPro" id="IPR051533">
    <property type="entry name" value="WaaL-like"/>
</dbReference>
<organism evidence="7 8">
    <name type="scientific">Stenotrophomonas mori</name>
    <dbReference type="NCBI Taxonomy" id="2871096"/>
    <lineage>
        <taxon>Bacteria</taxon>
        <taxon>Pseudomonadati</taxon>
        <taxon>Pseudomonadota</taxon>
        <taxon>Gammaproteobacteria</taxon>
        <taxon>Lysobacterales</taxon>
        <taxon>Lysobacteraceae</taxon>
        <taxon>Stenotrophomonas</taxon>
    </lineage>
</organism>
<proteinExistence type="predicted"/>
<reference evidence="7 8" key="1">
    <citation type="submission" date="2021-08" db="EMBL/GenBank/DDBJ databases">
        <title>Novel members of of the genus Stenotrophomonas from differernt environment.</title>
        <authorList>
            <person name="Deng Y."/>
        </authorList>
    </citation>
    <scope>NUCLEOTIDE SEQUENCE [LARGE SCALE GENOMIC DNA]</scope>
    <source>
        <strain evidence="7 8">CPCC 101365</strain>
    </source>
</reference>
<keyword evidence="8" id="KW-1185">Reference proteome</keyword>
<comment type="subcellular location">
    <subcellularLocation>
        <location evidence="1">Membrane</location>
        <topology evidence="1">Multi-pass membrane protein</topology>
    </subcellularLocation>
</comment>
<dbReference type="RefSeq" id="WP_250065129.1">
    <property type="nucleotide sequence ID" value="NZ_JAIKTS010000005.1"/>
</dbReference>
<evidence type="ECO:0000256" key="4">
    <source>
        <dbReference type="ARBA" id="ARBA00023136"/>
    </source>
</evidence>
<feature type="transmembrane region" description="Helical" evidence="5">
    <location>
        <begin position="20"/>
        <end position="51"/>
    </location>
</feature>
<feature type="transmembrane region" description="Helical" evidence="5">
    <location>
        <begin position="256"/>
        <end position="274"/>
    </location>
</feature>
<dbReference type="PANTHER" id="PTHR37422:SF21">
    <property type="entry name" value="EXOQ-LIKE PROTEIN"/>
    <property type="match status" value="1"/>
</dbReference>
<protein>
    <submittedName>
        <fullName evidence="7">O-antigen ligase family protein</fullName>
    </submittedName>
</protein>
<dbReference type="Proteomes" id="UP001431235">
    <property type="component" value="Unassembled WGS sequence"/>
</dbReference>
<feature type="transmembrane region" description="Helical" evidence="5">
    <location>
        <begin position="191"/>
        <end position="209"/>
    </location>
</feature>
<evidence type="ECO:0000259" key="6">
    <source>
        <dbReference type="Pfam" id="PF04932"/>
    </source>
</evidence>
<evidence type="ECO:0000313" key="7">
    <source>
        <dbReference type="EMBL" id="MCL7715652.1"/>
    </source>
</evidence>
<gene>
    <name evidence="7" type="ORF">K5L01_13480</name>
</gene>